<keyword evidence="2" id="KW-1185">Reference proteome</keyword>
<proteinExistence type="predicted"/>
<gene>
    <name evidence="1" type="ORF">Bccel_3826</name>
</gene>
<comment type="caution">
    <text evidence="1">The sequence shown here is derived from an EMBL/GenBank/DDBJ whole genome shotgun (WGS) entry which is preliminary data.</text>
</comment>
<dbReference type="Proteomes" id="UP000036923">
    <property type="component" value="Unassembled WGS sequence"/>
</dbReference>
<protein>
    <submittedName>
        <fullName evidence="1">Uncharacterized protein</fullName>
    </submittedName>
</protein>
<accession>A0A0L6JT02</accession>
<evidence type="ECO:0000313" key="1">
    <source>
        <dbReference type="EMBL" id="KNY28552.1"/>
    </source>
</evidence>
<dbReference type="AlphaFoldDB" id="A0A0L6JT02"/>
<organism evidence="1 2">
    <name type="scientific">Pseudobacteroides cellulosolvens ATCC 35603 = DSM 2933</name>
    <dbReference type="NCBI Taxonomy" id="398512"/>
    <lineage>
        <taxon>Bacteria</taxon>
        <taxon>Bacillati</taxon>
        <taxon>Bacillota</taxon>
        <taxon>Clostridia</taxon>
        <taxon>Eubacteriales</taxon>
        <taxon>Oscillospiraceae</taxon>
        <taxon>Pseudobacteroides</taxon>
    </lineage>
</organism>
<dbReference type="EMBL" id="LGTC01000001">
    <property type="protein sequence ID" value="KNY28552.1"/>
    <property type="molecule type" value="Genomic_DNA"/>
</dbReference>
<evidence type="ECO:0000313" key="2">
    <source>
        <dbReference type="Proteomes" id="UP000036923"/>
    </source>
</evidence>
<sequence>MRVAIGQDSHRFDFNDNKKKLILGGLFLRANLRFRVTAMLM</sequence>
<reference evidence="2" key="1">
    <citation type="submission" date="2015-07" db="EMBL/GenBank/DDBJ databases">
        <title>Near-Complete Genome Sequence of the Cellulolytic Bacterium Bacteroides (Pseudobacteroides) cellulosolvens ATCC 35603.</title>
        <authorList>
            <person name="Dassa B."/>
            <person name="Utturkar S.M."/>
            <person name="Klingeman D.M."/>
            <person name="Hurt R.A."/>
            <person name="Keller M."/>
            <person name="Xu J."/>
            <person name="Reddy Y.H.K."/>
            <person name="Borovok I."/>
            <person name="Grinberg I.R."/>
            <person name="Lamed R."/>
            <person name="Zhivin O."/>
            <person name="Bayer E.A."/>
            <person name="Brown S.D."/>
        </authorList>
    </citation>
    <scope>NUCLEOTIDE SEQUENCE [LARGE SCALE GENOMIC DNA]</scope>
    <source>
        <strain evidence="2">DSM 2933</strain>
    </source>
</reference>
<name>A0A0L6JT02_9FIRM</name>